<evidence type="ECO:0000313" key="5">
    <source>
        <dbReference type="WBParaSite" id="Hba_15209"/>
    </source>
</evidence>
<sequence>MSVRVRFSQDRPGVTYVPPNENVDSFVKDILAKPMPPLHKEDNFEMDPFTAASIGDANVLQNLQMKKSFNPNQKNSSDWTPLLYAAYLGHHAVCSFLIDAGAKLDDCNRRGQTALMLASACGNLQVVDALLLAGADPNAKDSEGMTPLLEACASGHELTAISLIEKSGDPSIRNCRGEDGSMLAAESPKILQLIKEKKQDQFLRGIMIEHSRHTRQPRTLAELLDAMNLSRLAARFEAENIDLKLFFDLNEKIRLCNIDFEEMGIAYVKKYIITLHFLCRIRSLLTAIIEGAEKITTRVARHDV</sequence>
<dbReference type="AlphaFoldDB" id="A0A1I7XCF9"/>
<dbReference type="PROSITE" id="PS50088">
    <property type="entry name" value="ANK_REPEAT"/>
    <property type="match status" value="2"/>
</dbReference>
<dbReference type="SMART" id="SM00248">
    <property type="entry name" value="ANK"/>
    <property type="match status" value="3"/>
</dbReference>
<dbReference type="InterPro" id="IPR002110">
    <property type="entry name" value="Ankyrin_rpt"/>
</dbReference>
<dbReference type="Pfam" id="PF12796">
    <property type="entry name" value="Ank_2"/>
    <property type="match status" value="1"/>
</dbReference>
<dbReference type="PROSITE" id="PS50297">
    <property type="entry name" value="ANK_REP_REGION"/>
    <property type="match status" value="1"/>
</dbReference>
<evidence type="ECO:0000256" key="3">
    <source>
        <dbReference type="PROSITE-ProRule" id="PRU00023"/>
    </source>
</evidence>
<accession>A0A1I7XCF9</accession>
<dbReference type="WBParaSite" id="Hba_15209">
    <property type="protein sequence ID" value="Hba_15209"/>
    <property type="gene ID" value="Hba_15209"/>
</dbReference>
<keyword evidence="4" id="KW-1185">Reference proteome</keyword>
<dbReference type="PANTHER" id="PTHR24171:SF9">
    <property type="entry name" value="ANKYRIN REPEAT DOMAIN-CONTAINING PROTEIN 39"/>
    <property type="match status" value="1"/>
</dbReference>
<dbReference type="Gene3D" id="1.25.40.20">
    <property type="entry name" value="Ankyrin repeat-containing domain"/>
    <property type="match status" value="1"/>
</dbReference>
<name>A0A1I7XCF9_HETBA</name>
<dbReference type="PANTHER" id="PTHR24171">
    <property type="entry name" value="ANKYRIN REPEAT DOMAIN-CONTAINING PROTEIN 39-RELATED"/>
    <property type="match status" value="1"/>
</dbReference>
<evidence type="ECO:0000256" key="2">
    <source>
        <dbReference type="ARBA" id="ARBA00023043"/>
    </source>
</evidence>
<proteinExistence type="predicted"/>
<dbReference type="SUPFAM" id="SSF48403">
    <property type="entry name" value="Ankyrin repeat"/>
    <property type="match status" value="1"/>
</dbReference>
<reference evidence="5" key="1">
    <citation type="submission" date="2016-11" db="UniProtKB">
        <authorList>
            <consortium name="WormBaseParasite"/>
        </authorList>
    </citation>
    <scope>IDENTIFICATION</scope>
</reference>
<organism evidence="4 5">
    <name type="scientific">Heterorhabditis bacteriophora</name>
    <name type="common">Entomopathogenic nematode worm</name>
    <dbReference type="NCBI Taxonomy" id="37862"/>
    <lineage>
        <taxon>Eukaryota</taxon>
        <taxon>Metazoa</taxon>
        <taxon>Ecdysozoa</taxon>
        <taxon>Nematoda</taxon>
        <taxon>Chromadorea</taxon>
        <taxon>Rhabditida</taxon>
        <taxon>Rhabditina</taxon>
        <taxon>Rhabditomorpha</taxon>
        <taxon>Strongyloidea</taxon>
        <taxon>Heterorhabditidae</taxon>
        <taxon>Heterorhabditis</taxon>
    </lineage>
</organism>
<feature type="repeat" description="ANK" evidence="3">
    <location>
        <begin position="110"/>
        <end position="142"/>
    </location>
</feature>
<evidence type="ECO:0000313" key="4">
    <source>
        <dbReference type="Proteomes" id="UP000095283"/>
    </source>
</evidence>
<keyword evidence="1" id="KW-0677">Repeat</keyword>
<keyword evidence="2 3" id="KW-0040">ANK repeat</keyword>
<feature type="repeat" description="ANK" evidence="3">
    <location>
        <begin position="77"/>
        <end position="109"/>
    </location>
</feature>
<dbReference type="Proteomes" id="UP000095283">
    <property type="component" value="Unplaced"/>
</dbReference>
<dbReference type="InterPro" id="IPR036770">
    <property type="entry name" value="Ankyrin_rpt-contain_sf"/>
</dbReference>
<protein>
    <submittedName>
        <fullName evidence="5">ANK_REP_REGION domain-containing protein</fullName>
    </submittedName>
</protein>
<evidence type="ECO:0000256" key="1">
    <source>
        <dbReference type="ARBA" id="ARBA00022737"/>
    </source>
</evidence>